<dbReference type="Proteomes" id="UP000095280">
    <property type="component" value="Unplaced"/>
</dbReference>
<proteinExistence type="predicted"/>
<evidence type="ECO:0000313" key="1">
    <source>
        <dbReference type="Proteomes" id="UP000095280"/>
    </source>
</evidence>
<dbReference type="AlphaFoldDB" id="A0A1I8J6L3"/>
<evidence type="ECO:0000313" key="2">
    <source>
        <dbReference type="WBParaSite" id="maker-uti_cns_0046021-snap-gene-0.4-mRNA-1"/>
    </source>
</evidence>
<name>A0A1I8J6L3_9PLAT</name>
<keyword evidence="1" id="KW-1185">Reference proteome</keyword>
<protein>
    <submittedName>
        <fullName evidence="2">Wsv094</fullName>
    </submittedName>
</protein>
<accession>A0A1I8J6L3</accession>
<organism evidence="1 2">
    <name type="scientific">Macrostomum lignano</name>
    <dbReference type="NCBI Taxonomy" id="282301"/>
    <lineage>
        <taxon>Eukaryota</taxon>
        <taxon>Metazoa</taxon>
        <taxon>Spiralia</taxon>
        <taxon>Lophotrochozoa</taxon>
        <taxon>Platyhelminthes</taxon>
        <taxon>Rhabditophora</taxon>
        <taxon>Macrostomorpha</taxon>
        <taxon>Macrostomida</taxon>
        <taxon>Macrostomidae</taxon>
        <taxon>Macrostomum</taxon>
    </lineage>
</organism>
<sequence length="96" mass="10331">MPSTSFLPFLSPSPHLYLTPSPTPLPQTLLPLSSSSLSTCLPFTPFSSTFPTLLPPFSSAFYLLYLPSSLSPLLILSLCSSLSLPSHSCTPMDLKK</sequence>
<reference evidence="2" key="1">
    <citation type="submission" date="2016-11" db="UniProtKB">
        <authorList>
            <consortium name="WormBaseParasite"/>
        </authorList>
    </citation>
    <scope>IDENTIFICATION</scope>
</reference>
<dbReference type="WBParaSite" id="maker-uti_cns_0046021-snap-gene-0.4-mRNA-1">
    <property type="protein sequence ID" value="maker-uti_cns_0046021-snap-gene-0.4-mRNA-1"/>
    <property type="gene ID" value="maker-uti_cns_0046021-snap-gene-0.4"/>
</dbReference>